<dbReference type="AlphaFoldDB" id="A0A1F6MUA8"/>
<keyword evidence="4 6" id="KW-1133">Transmembrane helix</keyword>
<evidence type="ECO:0000256" key="4">
    <source>
        <dbReference type="ARBA" id="ARBA00022989"/>
    </source>
</evidence>
<feature type="transmembrane region" description="Helical" evidence="6">
    <location>
        <begin position="186"/>
        <end position="204"/>
    </location>
</feature>
<dbReference type="InterPro" id="IPR001182">
    <property type="entry name" value="FtsW/RodA"/>
</dbReference>
<evidence type="ECO:0000256" key="1">
    <source>
        <dbReference type="ARBA" id="ARBA00004141"/>
    </source>
</evidence>
<organism evidence="7 8">
    <name type="scientific">Candidatus Magasanikbacteria bacterium RIFCSPLOWO2_12_FULL_43_12</name>
    <dbReference type="NCBI Taxonomy" id="1798692"/>
    <lineage>
        <taxon>Bacteria</taxon>
        <taxon>Candidatus Magasanikiibacteriota</taxon>
    </lineage>
</organism>
<protein>
    <submittedName>
        <fullName evidence="7">Rod shape-determining protein RodA</fullName>
    </submittedName>
</protein>
<dbReference type="GO" id="GO:0005886">
    <property type="term" value="C:plasma membrane"/>
    <property type="evidence" value="ECO:0007669"/>
    <property type="project" value="TreeGrafter"/>
</dbReference>
<feature type="transmembrane region" description="Helical" evidence="6">
    <location>
        <begin position="46"/>
        <end position="66"/>
    </location>
</feature>
<proteinExistence type="predicted"/>
<feature type="transmembrane region" description="Helical" evidence="6">
    <location>
        <begin position="340"/>
        <end position="362"/>
    </location>
</feature>
<dbReference type="GO" id="GO:0032153">
    <property type="term" value="C:cell division site"/>
    <property type="evidence" value="ECO:0007669"/>
    <property type="project" value="TreeGrafter"/>
</dbReference>
<feature type="transmembrane region" description="Helical" evidence="6">
    <location>
        <begin position="16"/>
        <end position="34"/>
    </location>
</feature>
<dbReference type="PROSITE" id="PS00428">
    <property type="entry name" value="FTSW_RODA_SPOVE"/>
    <property type="match status" value="1"/>
</dbReference>
<comment type="subcellular location">
    <subcellularLocation>
        <location evidence="1">Membrane</location>
        <topology evidence="1">Multi-pass membrane protein</topology>
    </subcellularLocation>
</comment>
<comment type="caution">
    <text evidence="7">The sequence shown here is derived from an EMBL/GenBank/DDBJ whole genome shotgun (WGS) entry which is preliminary data.</text>
</comment>
<gene>
    <name evidence="7" type="ORF">A3G00_01520</name>
</gene>
<sequence length="367" mass="41134">MRLTSRQLFLWRSFDWVILALVLVLVAISLSAIYSIDLSRGEVLDFFSTQAFATAVGLVLFFFAGLFHASFYRASAKLVYLFSLLLLIAVLFFGETIRGTTGWFRLGSFSFQPAEFAKVGLAIFLAWWISIQARRFDRWQFLLTSGFFTLLPIGLIMLQPDLGSALVLFSVWFGLLFLVGVKKRYIALLAVLFGIVAVVSWFFLFQDYQKDRLLTFLDPARDPLDAGYNVNQSVIAIGSGRFFGRGLGFGSQSQLHFLPEAQTDFIFSVIAEELGFLGVSVVLVIYFLLLWRLLHIAKTSRDDFLSYLVLGILLMFFIQILVNIGGAAGLLPVTGVTLPFLSYGGSSLVMNFLLLGVVESIYRRRVA</sequence>
<feature type="transmembrane region" description="Helical" evidence="6">
    <location>
        <begin position="109"/>
        <end position="129"/>
    </location>
</feature>
<reference evidence="7 8" key="1">
    <citation type="journal article" date="2016" name="Nat. Commun.">
        <title>Thousands of microbial genomes shed light on interconnected biogeochemical processes in an aquifer system.</title>
        <authorList>
            <person name="Anantharaman K."/>
            <person name="Brown C.T."/>
            <person name="Hug L.A."/>
            <person name="Sharon I."/>
            <person name="Castelle C.J."/>
            <person name="Probst A.J."/>
            <person name="Thomas B.C."/>
            <person name="Singh A."/>
            <person name="Wilkins M.J."/>
            <person name="Karaoz U."/>
            <person name="Brodie E.L."/>
            <person name="Williams K.H."/>
            <person name="Hubbard S.S."/>
            <person name="Banfield J.F."/>
        </authorList>
    </citation>
    <scope>NUCLEOTIDE SEQUENCE [LARGE SCALE GENOMIC DNA]</scope>
</reference>
<feature type="transmembrane region" description="Helical" evidence="6">
    <location>
        <begin position="274"/>
        <end position="293"/>
    </location>
</feature>
<feature type="transmembrane region" description="Helical" evidence="6">
    <location>
        <begin position="141"/>
        <end position="158"/>
    </location>
</feature>
<dbReference type="Proteomes" id="UP000178347">
    <property type="component" value="Unassembled WGS sequence"/>
</dbReference>
<evidence type="ECO:0000256" key="6">
    <source>
        <dbReference type="SAM" id="Phobius"/>
    </source>
</evidence>
<feature type="transmembrane region" description="Helical" evidence="6">
    <location>
        <begin position="78"/>
        <end position="97"/>
    </location>
</feature>
<keyword evidence="3" id="KW-0133">Cell shape</keyword>
<evidence type="ECO:0000313" key="8">
    <source>
        <dbReference type="Proteomes" id="UP000178347"/>
    </source>
</evidence>
<dbReference type="PANTHER" id="PTHR30474">
    <property type="entry name" value="CELL CYCLE PROTEIN"/>
    <property type="match status" value="1"/>
</dbReference>
<evidence type="ECO:0000256" key="5">
    <source>
        <dbReference type="ARBA" id="ARBA00023136"/>
    </source>
</evidence>
<name>A0A1F6MUA8_9BACT</name>
<dbReference type="InterPro" id="IPR018365">
    <property type="entry name" value="Cell_cycle_FtsW-rel_CS"/>
</dbReference>
<accession>A0A1F6MUA8</accession>
<dbReference type="Pfam" id="PF01098">
    <property type="entry name" value="FTSW_RODA_SPOVE"/>
    <property type="match status" value="1"/>
</dbReference>
<keyword evidence="5 6" id="KW-0472">Membrane</keyword>
<keyword evidence="2 6" id="KW-0812">Transmembrane</keyword>
<feature type="transmembrane region" description="Helical" evidence="6">
    <location>
        <begin position="305"/>
        <end position="328"/>
    </location>
</feature>
<feature type="transmembrane region" description="Helical" evidence="6">
    <location>
        <begin position="164"/>
        <end position="181"/>
    </location>
</feature>
<dbReference type="GO" id="GO:0008360">
    <property type="term" value="P:regulation of cell shape"/>
    <property type="evidence" value="ECO:0007669"/>
    <property type="project" value="UniProtKB-KW"/>
</dbReference>
<dbReference type="STRING" id="1798692.A3G00_01520"/>
<evidence type="ECO:0000256" key="2">
    <source>
        <dbReference type="ARBA" id="ARBA00022692"/>
    </source>
</evidence>
<dbReference type="NCBIfam" id="TIGR02210">
    <property type="entry name" value="rodA_shape"/>
    <property type="match status" value="1"/>
</dbReference>
<dbReference type="InterPro" id="IPR011923">
    <property type="entry name" value="RodA/MrdB"/>
</dbReference>
<dbReference type="GO" id="GO:0051301">
    <property type="term" value="P:cell division"/>
    <property type="evidence" value="ECO:0007669"/>
    <property type="project" value="InterPro"/>
</dbReference>
<evidence type="ECO:0000313" key="7">
    <source>
        <dbReference type="EMBL" id="OGH75013.1"/>
    </source>
</evidence>
<evidence type="ECO:0000256" key="3">
    <source>
        <dbReference type="ARBA" id="ARBA00022960"/>
    </source>
</evidence>
<dbReference type="EMBL" id="MFQN01000011">
    <property type="protein sequence ID" value="OGH75013.1"/>
    <property type="molecule type" value="Genomic_DNA"/>
</dbReference>
<dbReference type="GO" id="GO:0015648">
    <property type="term" value="F:lipid-linked peptidoglycan transporter activity"/>
    <property type="evidence" value="ECO:0007669"/>
    <property type="project" value="TreeGrafter"/>
</dbReference>